<protein>
    <submittedName>
        <fullName evidence="2">Uncharacterized protein</fullName>
    </submittedName>
</protein>
<keyword evidence="3" id="KW-1185">Reference proteome</keyword>
<organism evidence="2 3">
    <name type="scientific">Candidatus Competibacter phosphatis</name>
    <dbReference type="NCBI Taxonomy" id="221280"/>
    <lineage>
        <taxon>Bacteria</taxon>
        <taxon>Pseudomonadati</taxon>
        <taxon>Pseudomonadota</taxon>
        <taxon>Gammaproteobacteria</taxon>
        <taxon>Candidatus Competibacteraceae</taxon>
        <taxon>Candidatus Competibacter</taxon>
    </lineage>
</organism>
<reference evidence="2 3" key="1">
    <citation type="submission" date="2019-03" db="EMBL/GenBank/DDBJ databases">
        <title>Metabolic reconstructions from genomes of highly enriched 'Candidatus Accumulibacter' and 'Candidatus Competibacter' bioreactor populations.</title>
        <authorList>
            <person name="Annavajhala M.K."/>
            <person name="Welles L."/>
            <person name="Abbas B."/>
            <person name="Sorokin D."/>
            <person name="Park H."/>
            <person name="Van Loosdrecht M."/>
            <person name="Chandran K."/>
        </authorList>
    </citation>
    <scope>NUCLEOTIDE SEQUENCE [LARGE SCALE GENOMIC DNA]</scope>
    <source>
        <strain evidence="2 3">SBR_G</strain>
    </source>
</reference>
<evidence type="ECO:0000256" key="1">
    <source>
        <dbReference type="SAM" id="MobiDB-lite"/>
    </source>
</evidence>
<dbReference type="EMBL" id="SPMZ01000019">
    <property type="protein sequence ID" value="NMQ19076.1"/>
    <property type="molecule type" value="Genomic_DNA"/>
</dbReference>
<evidence type="ECO:0000313" key="2">
    <source>
        <dbReference type="EMBL" id="NMQ19076.1"/>
    </source>
</evidence>
<name>A0ABX1TI68_9GAMM</name>
<gene>
    <name evidence="2" type="ORF">E4P82_07590</name>
</gene>
<evidence type="ECO:0000313" key="3">
    <source>
        <dbReference type="Proteomes" id="UP000760480"/>
    </source>
</evidence>
<feature type="region of interest" description="Disordered" evidence="1">
    <location>
        <begin position="1"/>
        <end position="34"/>
    </location>
</feature>
<comment type="caution">
    <text evidence="2">The sequence shown here is derived from an EMBL/GenBank/DDBJ whole genome shotgun (WGS) entry which is preliminary data.</text>
</comment>
<sequence>MEKIDAAQTARPLAVFSRPARSVPSDPEPADLPGKRAHQMCRLLAISTAMHGLTIHPDLLAG</sequence>
<proteinExistence type="predicted"/>
<dbReference type="Proteomes" id="UP000760480">
    <property type="component" value="Unassembled WGS sequence"/>
</dbReference>
<accession>A0ABX1TI68</accession>